<dbReference type="Proteomes" id="UP001168524">
    <property type="component" value="Unassembled WGS sequence"/>
</dbReference>
<dbReference type="InterPro" id="IPR045664">
    <property type="entry name" value="DUF6387"/>
</dbReference>
<dbReference type="Pfam" id="PF19924">
    <property type="entry name" value="DUF6387"/>
    <property type="match status" value="1"/>
</dbReference>
<evidence type="ECO:0000313" key="1">
    <source>
        <dbReference type="EMBL" id="MDN0014018.1"/>
    </source>
</evidence>
<gene>
    <name evidence="1" type="ORF">QTA56_07175</name>
</gene>
<reference evidence="1" key="1">
    <citation type="submission" date="2023-06" db="EMBL/GenBank/DDBJ databases">
        <title>Two novel species of Acinetobacter isolated from motorbike repairing workshop in Vietnam.</title>
        <authorList>
            <person name="Le N.T.T."/>
        </authorList>
    </citation>
    <scope>NUCLEOTIDE SEQUENCE</scope>
    <source>
        <strain evidence="1">VNH17</strain>
    </source>
</reference>
<keyword evidence="2" id="KW-1185">Reference proteome</keyword>
<organism evidence="1 2">
    <name type="scientific">Acinetobacter thutiue</name>
    <dbReference type="NCBI Taxonomy" id="2998078"/>
    <lineage>
        <taxon>Bacteria</taxon>
        <taxon>Pseudomonadati</taxon>
        <taxon>Pseudomonadota</taxon>
        <taxon>Gammaproteobacteria</taxon>
        <taxon>Moraxellales</taxon>
        <taxon>Moraxellaceae</taxon>
        <taxon>Acinetobacter</taxon>
    </lineage>
</organism>
<sequence length="287" mass="34187">MKRISDKGKIPEFFNNKRYDEYYKNCGVVELAHEIQERQNISRKINGIFEDDYITPITDDDIKNKKIVSRKRFRIVNGERIEYTPPPRTIEQIIEDDKKFYLRWIEGFAEQTYAEHPKLGKILNSKKPMEIFPRFLFDCRPYIQPLKEATDDIEIRVKYALRGNVDAYDEYPAISINLDFSDDAIIAGVKKHLIQLRKQLKHKPKLLPPKEYLRKFKNFRALQVIDILLWQKLTDHHIEYETLAEFLFPQGQFTGKQLRETIIPFTKKLLDSKSNESAYMFYLADKK</sequence>
<name>A0ABT7WMY3_9GAMM</name>
<protein>
    <submittedName>
        <fullName evidence="1">DUF6387 family protein</fullName>
    </submittedName>
</protein>
<comment type="caution">
    <text evidence="1">The sequence shown here is derived from an EMBL/GenBank/DDBJ whole genome shotgun (WGS) entry which is preliminary data.</text>
</comment>
<proteinExistence type="predicted"/>
<accession>A0ABT7WMY3</accession>
<dbReference type="EMBL" id="JAUDZE010000002">
    <property type="protein sequence ID" value="MDN0014018.1"/>
    <property type="molecule type" value="Genomic_DNA"/>
</dbReference>
<evidence type="ECO:0000313" key="2">
    <source>
        <dbReference type="Proteomes" id="UP001168524"/>
    </source>
</evidence>
<dbReference type="RefSeq" id="WP_267980258.1">
    <property type="nucleotide sequence ID" value="NZ_JAPQKF010000002.1"/>
</dbReference>